<evidence type="ECO:0000259" key="5">
    <source>
        <dbReference type="PROSITE" id="PS50883"/>
    </source>
</evidence>
<dbReference type="CDD" id="cd01949">
    <property type="entry name" value="GGDEF"/>
    <property type="match status" value="1"/>
</dbReference>
<dbReference type="InterPro" id="IPR035919">
    <property type="entry name" value="EAL_sf"/>
</dbReference>
<keyword evidence="2" id="KW-0973">c-di-GMP</keyword>
<feature type="domain" description="PAS" evidence="3">
    <location>
        <begin position="263"/>
        <end position="299"/>
    </location>
</feature>
<organism evidence="7 8">
    <name type="scientific">Marinomonas mediterranea (strain ATCC 700492 / JCM 21426 / NBRC 103028 / MMB-1)</name>
    <dbReference type="NCBI Taxonomy" id="717774"/>
    <lineage>
        <taxon>Bacteria</taxon>
        <taxon>Pseudomonadati</taxon>
        <taxon>Pseudomonadota</taxon>
        <taxon>Gammaproteobacteria</taxon>
        <taxon>Oceanospirillales</taxon>
        <taxon>Oceanospirillaceae</taxon>
        <taxon>Marinomonas</taxon>
    </lineage>
</organism>
<dbReference type="Pfam" id="PF08448">
    <property type="entry name" value="PAS_4"/>
    <property type="match status" value="2"/>
</dbReference>
<dbReference type="NCBIfam" id="TIGR00254">
    <property type="entry name" value="GGDEF"/>
    <property type="match status" value="1"/>
</dbReference>
<feature type="domain" description="PAS" evidence="3">
    <location>
        <begin position="136"/>
        <end position="182"/>
    </location>
</feature>
<feature type="domain" description="EAL" evidence="5">
    <location>
        <begin position="572"/>
        <end position="826"/>
    </location>
</feature>
<evidence type="ECO:0000256" key="2">
    <source>
        <dbReference type="ARBA" id="ARBA00022636"/>
    </source>
</evidence>
<dbReference type="InterPro" id="IPR013656">
    <property type="entry name" value="PAS_4"/>
</dbReference>
<sequence>MGSLYPFVIESDADLEKLKHSFDLKDEAYLLLAPNLGDYMVTWASRSAHSMLSLPTLSNPVKLAACFSHEYEQSVKMFEESLRDCLFDQQLTLNGLGKPTLNLMYIPFETSGHEERCLLQLSIKDVTTDIERKLESVLLFENVAEHSPDVIIRYDCLGRRMYANKAFETVTGVEVKNVIGRTPKEYSGVGVAASYLQEFVADIVKTGEFKAGELNHSTPDGSRIIFDLHGIPELNKDEEVESVILIGRDVTEKKRSAEQMRQSESRFRSLVENSPDLIARFDDHCRLLYANPVLERLSGTPFIHFLGLSFTDIEKHIYTKLEEVATLAESPIDESMRQVLKTGTSVEIEREIPSTSGPMNCIVSLTPEFNDRDELVSVLAVCKDMSEVKRYQEQVRYLSYHDSLTGLPNRATFLNDVRKRLISNSKASAMKLGLLVFGLDHFKGVNDSLGYEYGDLILKSISNRLRDILPKNAIIARLGGDEFAAMLPTIPDREEFVCMATNISGELSLPVLIGRKEMPISISTGACLYPDDAFELDSLVRYADSALYAAKHEQRGSVRFYTPELTKQAQERLQMRNDLRRALKNKEFIPYYQPKFDLQTREVLGAEALVRWNHPEKGLVPPFDFIPVLEEMGLVEEVDMMMLDMVCGQLEKWQQLTDTGGKIAVNFSGLQFKYEKLLDKVVDIIESHKLTPKAIQIEVTEGVLLEHHDQLPLIFRDFKALGFSIALDDFGTGYSSLGYLSKYPIDTLKIDRSFVNNINKNEADDILIKTIVSMAQNLKMDVVAEGVETKPQADWLASIGVRIVQGYLFGRPMSATNFEAAFLQDDGIAAHQTQIS</sequence>
<evidence type="ECO:0000256" key="1">
    <source>
        <dbReference type="ARBA" id="ARBA00012282"/>
    </source>
</evidence>
<dbReference type="SUPFAM" id="SSF141868">
    <property type="entry name" value="EAL domain-like"/>
    <property type="match status" value="1"/>
</dbReference>
<gene>
    <name evidence="7" type="ordered locus">Marme_3071</name>
</gene>
<dbReference type="InterPro" id="IPR000160">
    <property type="entry name" value="GGDEF_dom"/>
</dbReference>
<dbReference type="EC" id="3.1.4.52" evidence="1"/>
<dbReference type="InterPro" id="IPR043128">
    <property type="entry name" value="Rev_trsase/Diguanyl_cyclase"/>
</dbReference>
<dbReference type="PROSITE" id="PS50112">
    <property type="entry name" value="PAS"/>
    <property type="match status" value="2"/>
</dbReference>
<dbReference type="InterPro" id="IPR000014">
    <property type="entry name" value="PAS"/>
</dbReference>
<name>F2K2B0_MARM1</name>
<dbReference type="PROSITE" id="PS50113">
    <property type="entry name" value="PAC"/>
    <property type="match status" value="1"/>
</dbReference>
<evidence type="ECO:0000259" key="6">
    <source>
        <dbReference type="PROSITE" id="PS50887"/>
    </source>
</evidence>
<dbReference type="PANTHER" id="PTHR44757:SF2">
    <property type="entry name" value="BIOFILM ARCHITECTURE MAINTENANCE PROTEIN MBAA"/>
    <property type="match status" value="1"/>
</dbReference>
<feature type="domain" description="PAC" evidence="4">
    <location>
        <begin position="210"/>
        <end position="262"/>
    </location>
</feature>
<proteinExistence type="predicted"/>
<dbReference type="Proteomes" id="UP000001062">
    <property type="component" value="Chromosome"/>
</dbReference>
<dbReference type="Gene3D" id="3.30.70.270">
    <property type="match status" value="1"/>
</dbReference>
<evidence type="ECO:0000313" key="7">
    <source>
        <dbReference type="EMBL" id="ADZ92290.1"/>
    </source>
</evidence>
<dbReference type="InterPro" id="IPR000700">
    <property type="entry name" value="PAS-assoc_C"/>
</dbReference>
<dbReference type="NCBIfam" id="TIGR00229">
    <property type="entry name" value="sensory_box"/>
    <property type="match status" value="2"/>
</dbReference>
<dbReference type="SMART" id="SM00267">
    <property type="entry name" value="GGDEF"/>
    <property type="match status" value="1"/>
</dbReference>
<dbReference type="InterPro" id="IPR001610">
    <property type="entry name" value="PAC"/>
</dbReference>
<dbReference type="SUPFAM" id="SSF55785">
    <property type="entry name" value="PYP-like sensor domain (PAS domain)"/>
    <property type="match status" value="2"/>
</dbReference>
<reference evidence="7 8" key="1">
    <citation type="journal article" date="2012" name="Stand. Genomic Sci.">
        <title>Complete genome sequence of the melanogenic marine bacterium Marinomonas mediterranea type strain (MMB-1(T)).</title>
        <authorList>
            <person name="Lucas-Elio P."/>
            <person name="Goodwin L."/>
            <person name="Woyke T."/>
            <person name="Pitluck S."/>
            <person name="Nolan M."/>
            <person name="Kyrpides N.C."/>
            <person name="Detter J.C."/>
            <person name="Copeland A."/>
            <person name="Teshima H."/>
            <person name="Bruce D."/>
            <person name="Detter C."/>
            <person name="Tapia R."/>
            <person name="Han S."/>
            <person name="Land M.L."/>
            <person name="Ivanova N."/>
            <person name="Mikhailova N."/>
            <person name="Johnston A.W."/>
            <person name="Sanchez-Amat A."/>
        </authorList>
    </citation>
    <scope>NUCLEOTIDE SEQUENCE [LARGE SCALE GENOMIC DNA]</scope>
    <source>
        <strain evidence="8">ATCC 700492 / JCM 21426 / NBRC 103028 / MMB-1</strain>
    </source>
</reference>
<dbReference type="PATRIC" id="fig|717774.3.peg.3160"/>
<dbReference type="InterPro" id="IPR001633">
    <property type="entry name" value="EAL_dom"/>
</dbReference>
<dbReference type="OrthoDB" id="6168558at2"/>
<dbReference type="CDD" id="cd01948">
    <property type="entry name" value="EAL"/>
    <property type="match status" value="1"/>
</dbReference>
<dbReference type="CDD" id="cd00130">
    <property type="entry name" value="PAS"/>
    <property type="match status" value="1"/>
</dbReference>
<dbReference type="InterPro" id="IPR052155">
    <property type="entry name" value="Biofilm_reg_signaling"/>
</dbReference>
<protein>
    <recommendedName>
        <fullName evidence="1">cyclic-guanylate-specific phosphodiesterase</fullName>
        <ecNumber evidence="1">3.1.4.52</ecNumber>
    </recommendedName>
</protein>
<dbReference type="Pfam" id="PF00563">
    <property type="entry name" value="EAL"/>
    <property type="match status" value="1"/>
</dbReference>
<dbReference type="SUPFAM" id="SSF55073">
    <property type="entry name" value="Nucleotide cyclase"/>
    <property type="match status" value="1"/>
</dbReference>
<dbReference type="InterPro" id="IPR029787">
    <property type="entry name" value="Nucleotide_cyclase"/>
</dbReference>
<accession>F2K2B0</accession>
<dbReference type="PROSITE" id="PS50883">
    <property type="entry name" value="EAL"/>
    <property type="match status" value="1"/>
</dbReference>
<dbReference type="SMART" id="SM00091">
    <property type="entry name" value="PAS"/>
    <property type="match status" value="2"/>
</dbReference>
<dbReference type="EMBL" id="CP002583">
    <property type="protein sequence ID" value="ADZ92290.1"/>
    <property type="molecule type" value="Genomic_DNA"/>
</dbReference>
<dbReference type="Gene3D" id="3.20.20.450">
    <property type="entry name" value="EAL domain"/>
    <property type="match status" value="1"/>
</dbReference>
<dbReference type="Gene3D" id="3.30.450.20">
    <property type="entry name" value="PAS domain"/>
    <property type="match status" value="2"/>
</dbReference>
<dbReference type="HOGENOM" id="CLU_000445_70_20_6"/>
<feature type="domain" description="GGDEF" evidence="6">
    <location>
        <begin position="430"/>
        <end position="563"/>
    </location>
</feature>
<evidence type="ECO:0000313" key="8">
    <source>
        <dbReference type="Proteomes" id="UP000001062"/>
    </source>
</evidence>
<evidence type="ECO:0000259" key="3">
    <source>
        <dbReference type="PROSITE" id="PS50112"/>
    </source>
</evidence>
<dbReference type="AlphaFoldDB" id="F2K2B0"/>
<dbReference type="SMART" id="SM00052">
    <property type="entry name" value="EAL"/>
    <property type="match status" value="1"/>
</dbReference>
<dbReference type="Pfam" id="PF00990">
    <property type="entry name" value="GGDEF"/>
    <property type="match status" value="1"/>
</dbReference>
<dbReference type="PROSITE" id="PS50887">
    <property type="entry name" value="GGDEF"/>
    <property type="match status" value="1"/>
</dbReference>
<dbReference type="InterPro" id="IPR035965">
    <property type="entry name" value="PAS-like_dom_sf"/>
</dbReference>
<dbReference type="GO" id="GO:0071111">
    <property type="term" value="F:cyclic-guanylate-specific phosphodiesterase activity"/>
    <property type="evidence" value="ECO:0007669"/>
    <property type="project" value="UniProtKB-EC"/>
</dbReference>
<dbReference type="eggNOG" id="COG5001">
    <property type="taxonomic scope" value="Bacteria"/>
</dbReference>
<dbReference type="FunFam" id="3.20.20.450:FF:000001">
    <property type="entry name" value="Cyclic di-GMP phosphodiesterase yahA"/>
    <property type="match status" value="1"/>
</dbReference>
<dbReference type="SMART" id="SM00086">
    <property type="entry name" value="PAC"/>
    <property type="match status" value="2"/>
</dbReference>
<dbReference type="STRING" id="717774.Marme_3071"/>
<dbReference type="RefSeq" id="WP_013662192.1">
    <property type="nucleotide sequence ID" value="NC_015276.1"/>
</dbReference>
<dbReference type="PANTHER" id="PTHR44757">
    <property type="entry name" value="DIGUANYLATE CYCLASE DGCP"/>
    <property type="match status" value="1"/>
</dbReference>
<dbReference type="KEGG" id="mme:Marme_3071"/>
<evidence type="ECO:0000259" key="4">
    <source>
        <dbReference type="PROSITE" id="PS50113"/>
    </source>
</evidence>
<keyword evidence="8" id="KW-1185">Reference proteome</keyword>